<dbReference type="AlphaFoldDB" id="A0AB73IPY2"/>
<proteinExistence type="predicted"/>
<dbReference type="RefSeq" id="WP_392396043.1">
    <property type="nucleotide sequence ID" value="NZ_JAURTK010000020.1"/>
</dbReference>
<protein>
    <submittedName>
        <fullName evidence="1">Uncharacterized protein</fullName>
    </submittedName>
</protein>
<organism evidence="1 2">
    <name type="scientific">Paraburkholderia caledonica</name>
    <dbReference type="NCBI Taxonomy" id="134536"/>
    <lineage>
        <taxon>Bacteria</taxon>
        <taxon>Pseudomonadati</taxon>
        <taxon>Pseudomonadota</taxon>
        <taxon>Betaproteobacteria</taxon>
        <taxon>Burkholderiales</taxon>
        <taxon>Burkholderiaceae</taxon>
        <taxon>Paraburkholderia</taxon>
    </lineage>
</organism>
<accession>A0AB73IPY2</accession>
<gene>
    <name evidence="1" type="ORF">J2793_006907</name>
</gene>
<dbReference type="EMBL" id="JAURTK010000020">
    <property type="protein sequence ID" value="MDP9651432.1"/>
    <property type="molecule type" value="Genomic_DNA"/>
</dbReference>
<evidence type="ECO:0000313" key="2">
    <source>
        <dbReference type="Proteomes" id="UP001229486"/>
    </source>
</evidence>
<dbReference type="Proteomes" id="UP001229486">
    <property type="component" value="Unassembled WGS sequence"/>
</dbReference>
<evidence type="ECO:0000313" key="1">
    <source>
        <dbReference type="EMBL" id="MDP9651432.1"/>
    </source>
</evidence>
<reference evidence="1" key="1">
    <citation type="submission" date="2023-07" db="EMBL/GenBank/DDBJ databases">
        <title>Sorghum-associated microbial communities from plants grown in Nebraska, USA.</title>
        <authorList>
            <person name="Schachtman D."/>
        </authorList>
    </citation>
    <scope>NUCLEOTIDE SEQUENCE</scope>
    <source>
        <strain evidence="1">DS1061</strain>
    </source>
</reference>
<name>A0AB73IPY2_9BURK</name>
<sequence length="380" mass="42958">MNTSMSLSQSAEPEPLFTIVTQVKSTRVVYFTDDPEYGPPVDGDWYFASTFRGALPADMTLRNCWSWRFNGIRFIKAATAVPVPRTQALLEHNRRALMRILTEKIDELRKPYAAQALMGDEMRRLKLDDAHSYFNETTSQQRFDALEAVAVARNISIAAAADLVRKRAEQAKEMLIATERIRERFSLLIAQANRDDELLRLRAALLQDVYPELSRQFKFVPANTQVRDLCAPLAQHHKVHEISRLKVQLRECVNEARARIDSEYLGHAEILKFKAQIARWVLSPTGDVPRGIDLLENYAHARGLALEAGAKRILVEMAEASNTLLHTERVKDRMSASIENIRTEADIQRIQAELANFQEALSQGRSVETAAAVAFRGAES</sequence>
<comment type="caution">
    <text evidence="1">The sequence shown here is derived from an EMBL/GenBank/DDBJ whole genome shotgun (WGS) entry which is preliminary data.</text>
</comment>